<dbReference type="Pfam" id="PF00560">
    <property type="entry name" value="LRR_1"/>
    <property type="match status" value="2"/>
</dbReference>
<feature type="non-terminal residue" evidence="4">
    <location>
        <position position="1"/>
    </location>
</feature>
<accession>A0ABD0KCV8</accession>
<organism evidence="4 5">
    <name type="scientific">Batillaria attramentaria</name>
    <dbReference type="NCBI Taxonomy" id="370345"/>
    <lineage>
        <taxon>Eukaryota</taxon>
        <taxon>Metazoa</taxon>
        <taxon>Spiralia</taxon>
        <taxon>Lophotrochozoa</taxon>
        <taxon>Mollusca</taxon>
        <taxon>Gastropoda</taxon>
        <taxon>Caenogastropoda</taxon>
        <taxon>Sorbeoconcha</taxon>
        <taxon>Cerithioidea</taxon>
        <taxon>Batillariidae</taxon>
        <taxon>Batillaria</taxon>
    </lineage>
</organism>
<dbReference type="Gene3D" id="3.80.10.10">
    <property type="entry name" value="Ribonuclease Inhibitor"/>
    <property type="match status" value="2"/>
</dbReference>
<dbReference type="InterPro" id="IPR003591">
    <property type="entry name" value="Leu-rich_rpt_typical-subtyp"/>
</dbReference>
<dbReference type="SMART" id="SM00369">
    <property type="entry name" value="LRR_TYP"/>
    <property type="match status" value="5"/>
</dbReference>
<dbReference type="PRINTS" id="PR00019">
    <property type="entry name" value="LEURICHRPT"/>
</dbReference>
<evidence type="ECO:0000256" key="3">
    <source>
        <dbReference type="ARBA" id="ARBA00022737"/>
    </source>
</evidence>
<evidence type="ECO:0000256" key="2">
    <source>
        <dbReference type="ARBA" id="ARBA00022729"/>
    </source>
</evidence>
<comment type="caution">
    <text evidence="4">The sequence shown here is derived from an EMBL/GenBank/DDBJ whole genome shotgun (WGS) entry which is preliminary data.</text>
</comment>
<dbReference type="EMBL" id="JACVVK020000204">
    <property type="protein sequence ID" value="KAK7484821.1"/>
    <property type="molecule type" value="Genomic_DNA"/>
</dbReference>
<keyword evidence="1" id="KW-0433">Leucine-rich repeat</keyword>
<dbReference type="PANTHER" id="PTHR24373:SF378">
    <property type="entry name" value="FI03225P-RELATED"/>
    <property type="match status" value="1"/>
</dbReference>
<dbReference type="AlphaFoldDB" id="A0ABD0KCV8"/>
<keyword evidence="5" id="KW-1185">Reference proteome</keyword>
<keyword evidence="2" id="KW-0732">Signal</keyword>
<keyword evidence="3" id="KW-0677">Repeat</keyword>
<gene>
    <name evidence="4" type="ORF">BaRGS_00023995</name>
</gene>
<dbReference type="InterPro" id="IPR032675">
    <property type="entry name" value="LRR_dom_sf"/>
</dbReference>
<dbReference type="SUPFAM" id="SSF52058">
    <property type="entry name" value="L domain-like"/>
    <property type="match status" value="1"/>
</dbReference>
<dbReference type="InterPro" id="IPR001611">
    <property type="entry name" value="Leu-rich_rpt"/>
</dbReference>
<proteinExistence type="predicted"/>
<protein>
    <submittedName>
        <fullName evidence="4">Uncharacterized protein</fullName>
    </submittedName>
</protein>
<evidence type="ECO:0000313" key="4">
    <source>
        <dbReference type="EMBL" id="KAK7484821.1"/>
    </source>
</evidence>
<dbReference type="InterPro" id="IPR050328">
    <property type="entry name" value="Dev_Immune_Receptor"/>
</dbReference>
<evidence type="ECO:0000256" key="1">
    <source>
        <dbReference type="ARBA" id="ARBA00022614"/>
    </source>
</evidence>
<name>A0ABD0KCV8_9CAEN</name>
<feature type="non-terminal residue" evidence="4">
    <location>
        <position position="283"/>
    </location>
</feature>
<dbReference type="Proteomes" id="UP001519460">
    <property type="component" value="Unassembled WGS sequence"/>
</dbReference>
<dbReference type="PROSITE" id="PS51450">
    <property type="entry name" value="LRR"/>
    <property type="match status" value="1"/>
</dbReference>
<reference evidence="4 5" key="1">
    <citation type="journal article" date="2023" name="Sci. Data">
        <title>Genome assembly of the Korean intertidal mud-creeper Batillaria attramentaria.</title>
        <authorList>
            <person name="Patra A.K."/>
            <person name="Ho P.T."/>
            <person name="Jun S."/>
            <person name="Lee S.J."/>
            <person name="Kim Y."/>
            <person name="Won Y.J."/>
        </authorList>
    </citation>
    <scope>NUCLEOTIDE SEQUENCE [LARGE SCALE GENOMIC DNA]</scope>
    <source>
        <strain evidence="4">Wonlab-2016</strain>
    </source>
</reference>
<dbReference type="PANTHER" id="PTHR24373">
    <property type="entry name" value="SLIT RELATED LEUCINE-RICH REPEAT NEURONAL PROTEIN"/>
    <property type="match status" value="1"/>
</dbReference>
<evidence type="ECO:0000313" key="5">
    <source>
        <dbReference type="Proteomes" id="UP001519460"/>
    </source>
</evidence>
<sequence length="283" mass="31866">DLNDLIELDLSQNEITSLPVQQRYVPSLERLNVSSCRLSDVSLVGLDKLKVLDLRLHNVTHLDLSNNPLLTQLDAEFQSFLKKSGLNSLLSLFLSNTGIKSIEADPFADMRKYPLPSDTRLDITRNEVTELGRNVFVNWTNIGVFETSDISICCAYYRGVKEHDTDCRTETEIVFPEQCNTSAPDANPESMITDGLLNSPQVVAFVFPIDKVSVITAGNDCRRKFDADLAALPTQASKELAKRFLNLSEHKQLIVGLEKLHVVSDSLRHQYRFLWRWKQGGTA</sequence>